<evidence type="ECO:0000256" key="1">
    <source>
        <dbReference type="ARBA" id="ARBA00004225"/>
    </source>
</evidence>
<comment type="caution">
    <text evidence="7">The sequence shown here is derived from an EMBL/GenBank/DDBJ whole genome shotgun (WGS) entry which is preliminary data.</text>
</comment>
<keyword evidence="5 6" id="KW-0472">Membrane</keyword>
<evidence type="ECO:0000313" key="7">
    <source>
        <dbReference type="EMBL" id="PWA84514.1"/>
    </source>
</evidence>
<evidence type="ECO:0000256" key="4">
    <source>
        <dbReference type="ARBA" id="ARBA00023128"/>
    </source>
</evidence>
<dbReference type="AlphaFoldDB" id="A0A2U1PFI1"/>
<accession>A0A2U1PFI1</accession>
<dbReference type="STRING" id="35608.A0A2U1PFI1"/>
<dbReference type="PANTHER" id="PTHR28234:SF1">
    <property type="entry name" value="NUCLEAR CONTROL OF ATPASE PROTEIN 2"/>
    <property type="match status" value="1"/>
</dbReference>
<keyword evidence="4" id="KW-0496">Mitochondrion</keyword>
<dbReference type="PANTHER" id="PTHR28234">
    <property type="entry name" value="NUCLEAR CONTROL OF ATPASE PROTEIN 2"/>
    <property type="match status" value="1"/>
</dbReference>
<evidence type="ECO:0000256" key="6">
    <source>
        <dbReference type="SAM" id="Phobius"/>
    </source>
</evidence>
<keyword evidence="8" id="KW-1185">Reference proteome</keyword>
<proteinExistence type="predicted"/>
<dbReference type="EMBL" id="PKPP01001220">
    <property type="protein sequence ID" value="PWA84514.1"/>
    <property type="molecule type" value="Genomic_DNA"/>
</dbReference>
<keyword evidence="2 6" id="KW-0812">Transmembrane</keyword>
<evidence type="ECO:0000313" key="8">
    <source>
        <dbReference type="Proteomes" id="UP000245207"/>
    </source>
</evidence>
<dbReference type="OrthoDB" id="413313at2759"/>
<feature type="transmembrane region" description="Helical" evidence="6">
    <location>
        <begin position="20"/>
        <end position="39"/>
    </location>
</feature>
<dbReference type="InterPro" id="IPR013946">
    <property type="entry name" value="NCA2-like"/>
</dbReference>
<protein>
    <submittedName>
        <fullName evidence="7">Dgd1 suppressor 1</fullName>
    </submittedName>
</protein>
<evidence type="ECO:0000256" key="3">
    <source>
        <dbReference type="ARBA" id="ARBA00022989"/>
    </source>
</evidence>
<organism evidence="7 8">
    <name type="scientific">Artemisia annua</name>
    <name type="common">Sweet wormwood</name>
    <dbReference type="NCBI Taxonomy" id="35608"/>
    <lineage>
        <taxon>Eukaryota</taxon>
        <taxon>Viridiplantae</taxon>
        <taxon>Streptophyta</taxon>
        <taxon>Embryophyta</taxon>
        <taxon>Tracheophyta</taxon>
        <taxon>Spermatophyta</taxon>
        <taxon>Magnoliopsida</taxon>
        <taxon>eudicotyledons</taxon>
        <taxon>Gunneridae</taxon>
        <taxon>Pentapetalae</taxon>
        <taxon>asterids</taxon>
        <taxon>campanulids</taxon>
        <taxon>Asterales</taxon>
        <taxon>Asteraceae</taxon>
        <taxon>Asteroideae</taxon>
        <taxon>Anthemideae</taxon>
        <taxon>Artemisiinae</taxon>
        <taxon>Artemisia</taxon>
    </lineage>
</organism>
<reference evidence="7 8" key="1">
    <citation type="journal article" date="2018" name="Mol. Plant">
        <title>The genome of Artemisia annua provides insight into the evolution of Asteraceae family and artemisinin biosynthesis.</title>
        <authorList>
            <person name="Shen Q."/>
            <person name="Zhang L."/>
            <person name="Liao Z."/>
            <person name="Wang S."/>
            <person name="Yan T."/>
            <person name="Shi P."/>
            <person name="Liu M."/>
            <person name="Fu X."/>
            <person name="Pan Q."/>
            <person name="Wang Y."/>
            <person name="Lv Z."/>
            <person name="Lu X."/>
            <person name="Zhang F."/>
            <person name="Jiang W."/>
            <person name="Ma Y."/>
            <person name="Chen M."/>
            <person name="Hao X."/>
            <person name="Li L."/>
            <person name="Tang Y."/>
            <person name="Lv G."/>
            <person name="Zhou Y."/>
            <person name="Sun X."/>
            <person name="Brodelius P.E."/>
            <person name="Rose J.K.C."/>
            <person name="Tang K."/>
        </authorList>
    </citation>
    <scope>NUCLEOTIDE SEQUENCE [LARGE SCALE GENOMIC DNA]</scope>
    <source>
        <strain evidence="8">cv. Huhao1</strain>
        <tissue evidence="7">Leaf</tissue>
    </source>
</reference>
<comment type="subcellular location">
    <subcellularLocation>
        <location evidence="1">Mitochondrion membrane</location>
        <topology evidence="1">Multi-pass membrane protein</topology>
    </subcellularLocation>
</comment>
<name>A0A2U1PFI1_ARTAN</name>
<feature type="transmembrane region" description="Helical" evidence="6">
    <location>
        <begin position="170"/>
        <end position="192"/>
    </location>
</feature>
<keyword evidence="3 6" id="KW-1133">Transmembrane helix</keyword>
<gene>
    <name evidence="7" type="ORF">CTI12_AA117940</name>
</gene>
<dbReference type="Proteomes" id="UP000245207">
    <property type="component" value="Unassembled WGS sequence"/>
</dbReference>
<sequence length="368" mass="42301">MSTLSKYRKPRKITQHWMRYTFGAIGISLFSVWLIRSGIVDNWVLGVKSIFSQEQALTAARDELLETMRNMQKEETEQLQLTSNLLHSFLLDFSERIKGEKSSSNVSDRKILEMATTSFEEQLRHPIRNFIWGELPLLLQIQILKKTHDIEVSMGKLHHQMLMDYETTNAILPSLPTIFISFGVLMISRTWVKQTKAKGRSARAKRRLLLNELEKRIVELQNLSLSSVLFEVSNPLVLFGNPNLNCNYKEIFIYVLMLYKRVRDDITLFGDTGLATSDKLTITSRLKETYQCLLPSMCEERIRRTIVEDYAAWSRELPQKKLSSESQLSSQLQSSSQSHRDIISQYVLPSRGARMQVQAGGVSSSGDE</sequence>
<evidence type="ECO:0000256" key="2">
    <source>
        <dbReference type="ARBA" id="ARBA00022692"/>
    </source>
</evidence>
<dbReference type="GO" id="GO:0005741">
    <property type="term" value="C:mitochondrial outer membrane"/>
    <property type="evidence" value="ECO:0007669"/>
    <property type="project" value="TreeGrafter"/>
</dbReference>
<evidence type="ECO:0000256" key="5">
    <source>
        <dbReference type="ARBA" id="ARBA00023136"/>
    </source>
</evidence>
<dbReference type="Pfam" id="PF08637">
    <property type="entry name" value="NCA2"/>
    <property type="match status" value="1"/>
</dbReference>